<dbReference type="GO" id="GO:0019058">
    <property type="term" value="P:viral life cycle"/>
    <property type="evidence" value="ECO:0007669"/>
    <property type="project" value="InterPro"/>
</dbReference>
<evidence type="ECO:0000313" key="7">
    <source>
        <dbReference type="Proteomes" id="UP000501125"/>
    </source>
</evidence>
<evidence type="ECO:0000256" key="5">
    <source>
        <dbReference type="SAM" id="MobiDB-lite"/>
    </source>
</evidence>
<feature type="region of interest" description="Disordered" evidence="5">
    <location>
        <begin position="122"/>
        <end position="146"/>
    </location>
</feature>
<evidence type="ECO:0000256" key="2">
    <source>
        <dbReference type="ARBA" id="ARBA00017118"/>
    </source>
</evidence>
<keyword evidence="7" id="KW-1185">Reference proteome</keyword>
<feature type="compositionally biased region" description="Basic residues" evidence="5">
    <location>
        <begin position="127"/>
        <end position="146"/>
    </location>
</feature>
<dbReference type="GO" id="GO:0006355">
    <property type="term" value="P:regulation of DNA-templated transcription"/>
    <property type="evidence" value="ECO:0007669"/>
    <property type="project" value="InterPro"/>
</dbReference>
<evidence type="ECO:0000256" key="3">
    <source>
        <dbReference type="ARBA" id="ARBA00023015"/>
    </source>
</evidence>
<accession>A0A2Z4HHY8</accession>
<feature type="compositionally biased region" description="Basic and acidic residues" evidence="5">
    <location>
        <begin position="8"/>
        <end position="20"/>
    </location>
</feature>
<reference evidence="6 7" key="1">
    <citation type="journal article" date="2018" name="Sci. Rep.">
        <title>Comprehensive analysis of single molecule sequencing-derived complete genome and whole transcriptome of Hyposidra talaca nuclear polyhedrosis virus.</title>
        <authorList>
            <person name="Nguyen T.T."/>
            <person name="Suryamohan K."/>
            <person name="Kuriakose B."/>
            <person name="Janakiraman V."/>
            <person name="Reichelt M."/>
            <person name="Chaudhuri S."/>
            <person name="Guillory J."/>
            <person name="Divakaran N."/>
            <person name="Rabins P.E."/>
            <person name="Goel R."/>
            <person name="Deka B."/>
            <person name="Sarkar S."/>
            <person name="Ekka P."/>
            <person name="Tsai Y.C."/>
            <person name="Vargas D."/>
            <person name="Santhosh S."/>
            <person name="Mohan S."/>
            <person name="Chin C.S."/>
            <person name="Korlach J."/>
            <person name="Thomas G."/>
            <person name="Babu A."/>
            <person name="Seshagiri S."/>
        </authorList>
    </citation>
    <scope>NUCLEOTIDE SEQUENCE [LARGE SCALE GENOMIC DNA]</scope>
    <source>
        <strain evidence="6 7">HytaNPVIndia001</strain>
    </source>
</reference>
<keyword evidence="4" id="KW-0804">Transcription</keyword>
<dbReference type="RefSeq" id="YP_010086299.1">
    <property type="nucleotide sequence ID" value="NC_055453.1"/>
</dbReference>
<organism evidence="6 7">
    <name type="scientific">Hyposidra talaca nucleopolyhedrovirus</name>
    <dbReference type="NCBI Taxonomy" id="1070315"/>
    <lineage>
        <taxon>Viruses</taxon>
        <taxon>Viruses incertae sedis</taxon>
        <taxon>Naldaviricetes</taxon>
        <taxon>Lefavirales</taxon>
        <taxon>Baculoviridae</taxon>
        <taxon>Alphabaculovirus</taxon>
        <taxon>Alphabaculovirus hytalacae</taxon>
    </lineage>
</organism>
<proteinExistence type="inferred from homology"/>
<dbReference type="InterPro" id="IPR009429">
    <property type="entry name" value="Baculo_LEF-11"/>
</dbReference>
<evidence type="ECO:0000256" key="4">
    <source>
        <dbReference type="ARBA" id="ARBA00023163"/>
    </source>
</evidence>
<dbReference type="KEGG" id="vg:65101510"/>
<dbReference type="EMBL" id="MH261376">
    <property type="protein sequence ID" value="AWW14392.1"/>
    <property type="molecule type" value="Genomic_DNA"/>
</dbReference>
<evidence type="ECO:0000256" key="1">
    <source>
        <dbReference type="ARBA" id="ARBA00008271"/>
    </source>
</evidence>
<evidence type="ECO:0000313" key="6">
    <source>
        <dbReference type="EMBL" id="AWW14392.1"/>
    </source>
</evidence>
<dbReference type="Proteomes" id="UP000501125">
    <property type="component" value="Chromosome"/>
</dbReference>
<comment type="similarity">
    <text evidence="1">Belongs to the baculoviridae LEF-11 family.</text>
</comment>
<dbReference type="GeneID" id="65101510"/>
<gene>
    <name evidence="6" type="primary">lef-11</name>
    <name evidence="6" type="ORF">HytaNPV_gp032</name>
</gene>
<feature type="region of interest" description="Disordered" evidence="5">
    <location>
        <begin position="1"/>
        <end position="20"/>
    </location>
</feature>
<keyword evidence="3" id="KW-0805">Transcription regulation</keyword>
<protein>
    <recommendedName>
        <fullName evidence="2">Late expression factor 11</fullName>
    </recommendedName>
</protein>
<name>A0A2Z4HHY8_9ABAC</name>
<sequence>MEMPTLENRARHSARTDEHREHCLTRSEVYALVREVINKRKHTNDTDGVCDHIDSPGFQAQIKYIREILSRTIVIVNDDQVQCKRLDLHSKRLSDIFNKKSALEEEYRYCVKRNGWIRASESDRRGGQIRKQRIQQNGQRHKRGED</sequence>
<dbReference type="Pfam" id="PF06385">
    <property type="entry name" value="Baculo_LEF-11"/>
    <property type="match status" value="1"/>
</dbReference>